<dbReference type="InterPro" id="IPR025303">
    <property type="entry name" value="PdaC"/>
</dbReference>
<dbReference type="Gene3D" id="3.90.640.20">
    <property type="entry name" value="Heat-shock cognate protein, ATPase"/>
    <property type="match status" value="1"/>
</dbReference>
<proteinExistence type="predicted"/>
<dbReference type="InterPro" id="IPR037126">
    <property type="entry name" value="PdaC/RsiV-like_sf"/>
</dbReference>
<dbReference type="Gene3D" id="3.30.565.40">
    <property type="entry name" value="Fervidobacterium nodosum Rt17-B1 like"/>
    <property type="match status" value="1"/>
</dbReference>
<evidence type="ECO:0000259" key="1">
    <source>
        <dbReference type="Pfam" id="PF11738"/>
    </source>
</evidence>
<keyword evidence="4" id="KW-1185">Reference proteome</keyword>
<dbReference type="Proteomes" id="UP000610760">
    <property type="component" value="Unassembled WGS sequence"/>
</dbReference>
<evidence type="ECO:0000259" key="2">
    <source>
        <dbReference type="Pfam" id="PF13739"/>
    </source>
</evidence>
<dbReference type="AlphaFoldDB" id="A0A926E6X3"/>
<dbReference type="InterPro" id="IPR021729">
    <property type="entry name" value="DUF3298"/>
</dbReference>
<accession>A0A926E6X3</accession>
<name>A0A926E6X3_9FIRM</name>
<dbReference type="Pfam" id="PF13739">
    <property type="entry name" value="PdaC"/>
    <property type="match status" value="1"/>
</dbReference>
<feature type="domain" description="DUF3298" evidence="1">
    <location>
        <begin position="146"/>
        <end position="217"/>
    </location>
</feature>
<dbReference type="Pfam" id="PF11738">
    <property type="entry name" value="DUF3298"/>
    <property type="match status" value="1"/>
</dbReference>
<protein>
    <submittedName>
        <fullName evidence="3">DUF3298 and DUF4163 domain-containing protein</fullName>
    </submittedName>
</protein>
<comment type="caution">
    <text evidence="3">The sequence shown here is derived from an EMBL/GenBank/DDBJ whole genome shotgun (WGS) entry which is preliminary data.</text>
</comment>
<organism evidence="3 4">
    <name type="scientific">Fumia xinanensis</name>
    <dbReference type="NCBI Taxonomy" id="2763659"/>
    <lineage>
        <taxon>Bacteria</taxon>
        <taxon>Bacillati</taxon>
        <taxon>Bacillota</taxon>
        <taxon>Clostridia</taxon>
        <taxon>Eubacteriales</taxon>
        <taxon>Oscillospiraceae</taxon>
        <taxon>Fumia</taxon>
    </lineage>
</organism>
<evidence type="ECO:0000313" key="3">
    <source>
        <dbReference type="EMBL" id="MBC8560798.1"/>
    </source>
</evidence>
<sequence length="244" mass="28697">MFSYYIQIEKQILEETLTVRDKEVLHYRITYPKFVSSAFRRSLAEINRFYQRKAREYRQHCRTVLYAQAAEQVLYDPEGQFPIVPYEAILDFCITYNDDCVLSLYFDRYEFTGGAHGNTMRFSDTWGLQSGRRLPVSAFIAQPVYYKTFLIDKVLDQMRENIEAGEATYFEPHKSNVIENFHAENYFLARKGLVIYYQQYDIAPYSSGIQTFLIPYSRTVLKPRCNGGKYCPKNFTADHLKGVL</sequence>
<gene>
    <name evidence="3" type="ORF">H8710_12055</name>
</gene>
<feature type="domain" description="Deacetylase PdaC" evidence="2">
    <location>
        <begin position="20"/>
        <end position="119"/>
    </location>
</feature>
<dbReference type="EMBL" id="JACRSV010000004">
    <property type="protein sequence ID" value="MBC8560798.1"/>
    <property type="molecule type" value="Genomic_DNA"/>
</dbReference>
<reference evidence="3" key="1">
    <citation type="submission" date="2020-08" db="EMBL/GenBank/DDBJ databases">
        <title>Genome public.</title>
        <authorList>
            <person name="Liu C."/>
            <person name="Sun Q."/>
        </authorList>
    </citation>
    <scope>NUCLEOTIDE SEQUENCE</scope>
    <source>
        <strain evidence="3">NSJ-33</strain>
    </source>
</reference>
<evidence type="ECO:0000313" key="4">
    <source>
        <dbReference type="Proteomes" id="UP000610760"/>
    </source>
</evidence>
<dbReference type="RefSeq" id="WP_249296088.1">
    <property type="nucleotide sequence ID" value="NZ_JACRSV010000004.1"/>
</dbReference>